<feature type="compositionally biased region" description="Basic and acidic residues" evidence="1">
    <location>
        <begin position="176"/>
        <end position="189"/>
    </location>
</feature>
<feature type="domain" description="UBA" evidence="2">
    <location>
        <begin position="750"/>
        <end position="794"/>
    </location>
</feature>
<dbReference type="EMBL" id="JAVRRG010000136">
    <property type="protein sequence ID" value="KAK5081469.1"/>
    <property type="molecule type" value="Genomic_DNA"/>
</dbReference>
<evidence type="ECO:0000313" key="3">
    <source>
        <dbReference type="EMBL" id="KAK5081469.1"/>
    </source>
</evidence>
<accession>A0ABR0K158</accession>
<feature type="region of interest" description="Disordered" evidence="1">
    <location>
        <begin position="84"/>
        <end position="216"/>
    </location>
</feature>
<gene>
    <name evidence="3" type="ORF">LTR24_008168</name>
</gene>
<proteinExistence type="predicted"/>
<dbReference type="SUPFAM" id="SSF46934">
    <property type="entry name" value="UBA-like"/>
    <property type="match status" value="1"/>
</dbReference>
<protein>
    <recommendedName>
        <fullName evidence="2">UBA domain-containing protein</fullName>
    </recommendedName>
</protein>
<dbReference type="InterPro" id="IPR009060">
    <property type="entry name" value="UBA-like_sf"/>
</dbReference>
<feature type="region of interest" description="Disordered" evidence="1">
    <location>
        <begin position="266"/>
        <end position="309"/>
    </location>
</feature>
<feature type="compositionally biased region" description="Polar residues" evidence="1">
    <location>
        <begin position="112"/>
        <end position="128"/>
    </location>
</feature>
<evidence type="ECO:0000256" key="1">
    <source>
        <dbReference type="SAM" id="MobiDB-lite"/>
    </source>
</evidence>
<comment type="caution">
    <text evidence="3">The sequence shown here is derived from an EMBL/GenBank/DDBJ whole genome shotgun (WGS) entry which is preliminary data.</text>
</comment>
<name>A0ABR0K158_9EURO</name>
<feature type="region of interest" description="Disordered" evidence="1">
    <location>
        <begin position="866"/>
        <end position="902"/>
    </location>
</feature>
<evidence type="ECO:0000259" key="2">
    <source>
        <dbReference type="PROSITE" id="PS50030"/>
    </source>
</evidence>
<dbReference type="Gene3D" id="1.10.8.10">
    <property type="entry name" value="DNA helicase RuvA subunit, C-terminal domain"/>
    <property type="match status" value="1"/>
</dbReference>
<evidence type="ECO:0000313" key="4">
    <source>
        <dbReference type="Proteomes" id="UP001345013"/>
    </source>
</evidence>
<dbReference type="PROSITE" id="PS50030">
    <property type="entry name" value="UBA"/>
    <property type="match status" value="1"/>
</dbReference>
<feature type="compositionally biased region" description="Low complexity" evidence="1">
    <location>
        <begin position="879"/>
        <end position="902"/>
    </location>
</feature>
<reference evidence="3 4" key="1">
    <citation type="submission" date="2023-08" db="EMBL/GenBank/DDBJ databases">
        <title>Black Yeasts Isolated from many extreme environments.</title>
        <authorList>
            <person name="Coleine C."/>
            <person name="Stajich J.E."/>
            <person name="Selbmann L."/>
        </authorList>
    </citation>
    <scope>NUCLEOTIDE SEQUENCE [LARGE SCALE GENOMIC DNA]</scope>
    <source>
        <strain evidence="3 4">CCFEE 5885</strain>
    </source>
</reference>
<dbReference type="InterPro" id="IPR015940">
    <property type="entry name" value="UBA"/>
</dbReference>
<feature type="compositionally biased region" description="Low complexity" evidence="1">
    <location>
        <begin position="137"/>
        <end position="175"/>
    </location>
</feature>
<feature type="region of interest" description="Disordered" evidence="1">
    <location>
        <begin position="610"/>
        <end position="653"/>
    </location>
</feature>
<organism evidence="3 4">
    <name type="scientific">Lithohypha guttulata</name>
    <dbReference type="NCBI Taxonomy" id="1690604"/>
    <lineage>
        <taxon>Eukaryota</taxon>
        <taxon>Fungi</taxon>
        <taxon>Dikarya</taxon>
        <taxon>Ascomycota</taxon>
        <taxon>Pezizomycotina</taxon>
        <taxon>Eurotiomycetes</taxon>
        <taxon>Chaetothyriomycetidae</taxon>
        <taxon>Chaetothyriales</taxon>
        <taxon>Trichomeriaceae</taxon>
        <taxon>Lithohypha</taxon>
    </lineage>
</organism>
<sequence length="1015" mass="112414">MSLLRLPALDRPTYGLTKRFSFLSTNTASSTQDDPTSSMVSLQTLPSVDCLDSQDFLNMFEGPYVSSPEAPNVQDNKQVVSFTAPVELSSRPTTSRFPQLHGKPSRRFEIPSSPTLQPQSRLTKATTTEQKREAEMSYSSSVASSNPSTKRSNASSRRSRKSSMTSMGEDVSSSERSSKESDKENALHERLKRRSKDKRISLGSTHAAFSAEAMEQPRIRARSETHLLDIDNHQSRPLQGWPACPAKADYPSVRPCSRGKRLGKAMADGFTMSPPATPTRSIVDMPTTSPPELPRMSSKRVPRKAANTSPVVHLPTRLTLPREVDGIERIRIGIMASLDNVDDLRNCAQVSRDFYLAFQKHETLLVDSVLYHQSSAAWDLRHSVRHLEKPSPFRLRSVQRDYATIHALEDFIVWKCESILRPQTLKALLGQEPQRRAELEDAIWTIWSFANKFGKTSMSDAALVKQTQWLNGSATHEPSAGTDQNTHRKPCTTKQLEDMNEMWRCLEMLLSGFKGREAEARQAGLFDNVGETQATDRQLLSLWIHDILSLGPKAVLTLSSCDFEQAKVLGITRWTPPAKGKSRSNFLKAAVEEVYRDRLMTEARQKAVNYRQNVQHSHKRSHSDPQRIDAPMLSRPPVAQNRTSPPRLDTRVPCQSMPAGGYSSIAERFEVRPDCDPLSPVHQSPVVSPSTNPGVFSPLVMTKNASTKLGATLFPMQNRDQSHRLSVPSARAGHERTQSDNRSIADVIDPTDQAVALMVQEMGFSEAEAKRALAMSDTGSGIDVERAVELLTADAVPAERPRQSIVFELPAATGDARLARKPSRRDVCEGHCKPMLLVEPRRERVSGLGVVKRGLSYRMSFRHTKSSRLSVIPDDEETSPTTSASTTDDNNGRSSGLSSSTTSAAPAFIAPTLPTNVSAKAVKLLGENVTEVLERSPVSPVTPTTPTIEWLNSEINHRADAQAHVKDSSITFSNISKPRITLQRVGTGAKKTSWNIPGRKRRETIIQPEIIGFAY</sequence>
<keyword evidence="4" id="KW-1185">Reference proteome</keyword>
<dbReference type="Proteomes" id="UP001345013">
    <property type="component" value="Unassembled WGS sequence"/>
</dbReference>